<keyword evidence="11" id="KW-1185">Reference proteome</keyword>
<dbReference type="InterPro" id="IPR003838">
    <property type="entry name" value="ABC3_permease_C"/>
</dbReference>
<reference evidence="10 11" key="1">
    <citation type="journal article" date="2016" name="Genome Announc.">
        <title>First Complete Genome Sequence of a Subdivision 6 Acidobacterium Strain.</title>
        <authorList>
            <person name="Huang S."/>
            <person name="Vieira S."/>
            <person name="Bunk B."/>
            <person name="Riedel T."/>
            <person name="Sproer C."/>
            <person name="Overmann J."/>
        </authorList>
    </citation>
    <scope>NUCLEOTIDE SEQUENCE [LARGE SCALE GENOMIC DNA]</scope>
    <source>
        <strain evidence="11">DSM 100886 HEG_-6_39</strain>
    </source>
</reference>
<dbReference type="AlphaFoldDB" id="A0A143PKX2"/>
<accession>A0A143PKX2</accession>
<keyword evidence="10" id="KW-0378">Hydrolase</keyword>
<evidence type="ECO:0000256" key="5">
    <source>
        <dbReference type="ARBA" id="ARBA00023136"/>
    </source>
</evidence>
<dbReference type="Proteomes" id="UP000076079">
    <property type="component" value="Chromosome"/>
</dbReference>
<reference evidence="11" key="2">
    <citation type="submission" date="2016-04" db="EMBL/GenBank/DDBJ databases">
        <title>First Complete Genome Sequence of a Subdivision 6 Acidobacterium.</title>
        <authorList>
            <person name="Huang S."/>
            <person name="Vieira S."/>
            <person name="Bunk B."/>
            <person name="Riedel T."/>
            <person name="Sproeer C."/>
            <person name="Overmann J."/>
        </authorList>
    </citation>
    <scope>NUCLEOTIDE SEQUENCE [LARGE SCALE GENOMIC DNA]</scope>
    <source>
        <strain evidence="11">DSM 100886 HEG_-6_39</strain>
    </source>
</reference>
<evidence type="ECO:0000256" key="1">
    <source>
        <dbReference type="ARBA" id="ARBA00004651"/>
    </source>
</evidence>
<dbReference type="EMBL" id="CP015136">
    <property type="protein sequence ID" value="AMY09151.1"/>
    <property type="molecule type" value="Genomic_DNA"/>
</dbReference>
<feature type="domain" description="ABC3 transporter permease C-terminal" evidence="8">
    <location>
        <begin position="229"/>
        <end position="342"/>
    </location>
</feature>
<dbReference type="PANTHER" id="PTHR30572">
    <property type="entry name" value="MEMBRANE COMPONENT OF TRANSPORTER-RELATED"/>
    <property type="match status" value="1"/>
</dbReference>
<evidence type="ECO:0000259" key="9">
    <source>
        <dbReference type="Pfam" id="PF12704"/>
    </source>
</evidence>
<dbReference type="GO" id="GO:0016787">
    <property type="term" value="F:hydrolase activity"/>
    <property type="evidence" value="ECO:0007669"/>
    <property type="project" value="UniProtKB-KW"/>
</dbReference>
<evidence type="ECO:0000313" key="11">
    <source>
        <dbReference type="Proteomes" id="UP000076079"/>
    </source>
</evidence>
<proteinExistence type="inferred from homology"/>
<evidence type="ECO:0000256" key="3">
    <source>
        <dbReference type="ARBA" id="ARBA00022692"/>
    </source>
</evidence>
<keyword evidence="5 7" id="KW-0472">Membrane</keyword>
<keyword evidence="10" id="KW-0067">ATP-binding</keyword>
<dbReference type="GO" id="GO:0022857">
    <property type="term" value="F:transmembrane transporter activity"/>
    <property type="evidence" value="ECO:0007669"/>
    <property type="project" value="TreeGrafter"/>
</dbReference>
<keyword evidence="4 7" id="KW-1133">Transmembrane helix</keyword>
<evidence type="ECO:0000313" key="10">
    <source>
        <dbReference type="EMBL" id="AMY09151.1"/>
    </source>
</evidence>
<protein>
    <submittedName>
        <fullName evidence="10">Macrolide export ATP-binding/permease protein MacB</fullName>
        <ecNumber evidence="10">3.6.3.-</ecNumber>
    </submittedName>
</protein>
<organism evidence="10 11">
    <name type="scientific">Luteitalea pratensis</name>
    <dbReference type="NCBI Taxonomy" id="1855912"/>
    <lineage>
        <taxon>Bacteria</taxon>
        <taxon>Pseudomonadati</taxon>
        <taxon>Acidobacteriota</taxon>
        <taxon>Vicinamibacteria</taxon>
        <taxon>Vicinamibacterales</taxon>
        <taxon>Vicinamibacteraceae</taxon>
        <taxon>Luteitalea</taxon>
    </lineage>
</organism>
<keyword evidence="3 7" id="KW-0812">Transmembrane</keyword>
<feature type="transmembrane region" description="Helical" evidence="7">
    <location>
        <begin position="312"/>
        <end position="332"/>
    </location>
</feature>
<evidence type="ECO:0000256" key="2">
    <source>
        <dbReference type="ARBA" id="ARBA00022475"/>
    </source>
</evidence>
<dbReference type="EC" id="3.6.3.-" evidence="10"/>
<evidence type="ECO:0000259" key="8">
    <source>
        <dbReference type="Pfam" id="PF02687"/>
    </source>
</evidence>
<comment type="subcellular location">
    <subcellularLocation>
        <location evidence="1">Cell membrane</location>
        <topology evidence="1">Multi-pass membrane protein</topology>
    </subcellularLocation>
</comment>
<dbReference type="Pfam" id="PF12704">
    <property type="entry name" value="MacB_PCD"/>
    <property type="match status" value="1"/>
</dbReference>
<feature type="domain" description="MacB-like periplasmic core" evidence="9">
    <location>
        <begin position="28"/>
        <end position="182"/>
    </location>
</feature>
<feature type="transmembrane region" description="Helical" evidence="7">
    <location>
        <begin position="226"/>
        <end position="246"/>
    </location>
</feature>
<dbReference type="STRING" id="1855912.LuPra_02364"/>
<dbReference type="InterPro" id="IPR025857">
    <property type="entry name" value="MacB_PCD"/>
</dbReference>
<dbReference type="Pfam" id="PF02687">
    <property type="entry name" value="FtsX"/>
    <property type="match status" value="1"/>
</dbReference>
<evidence type="ECO:0000256" key="7">
    <source>
        <dbReference type="SAM" id="Phobius"/>
    </source>
</evidence>
<gene>
    <name evidence="10" type="primary">macB_34</name>
    <name evidence="10" type="ORF">LuPra_02364</name>
</gene>
<dbReference type="GO" id="GO:0005524">
    <property type="term" value="F:ATP binding"/>
    <property type="evidence" value="ECO:0007669"/>
    <property type="project" value="UniProtKB-KW"/>
</dbReference>
<dbReference type="PANTHER" id="PTHR30572:SF4">
    <property type="entry name" value="ABC TRANSPORTER PERMEASE YTRF"/>
    <property type="match status" value="1"/>
</dbReference>
<dbReference type="InterPro" id="IPR050250">
    <property type="entry name" value="Macrolide_Exporter_MacB"/>
</dbReference>
<sequence>MLKAEYELPENRYPRVLRDFPRWAEVGAFNDALLRRVAALPGVEAVAVASDHPLAAGFTNSFTVVGREGEARNWPEISIRSVSAGYARVTGLALVAGRHLQPADTADAPAVLVINETARRLFFPTQDPLGQQIAFWGTPRTIVGVVADEKMHGLAQAAPPAAYAPVGQLPLADTLLVRTKGDPAAFAPQVRGVVREIDPGLAVFGVEPLRQTMSASLAQERFTTTLLGLFAALTLGLASLGVYGVLSHGVAQRAREIGLRLALGAHPSGVVRLVMREGLVLAVAGMAVGLAAAVLLGSAIKVLLFGVGATDVATFTLSPLVIVASALVAAYVPARRAARVEPAVVLHLN</sequence>
<dbReference type="GO" id="GO:0005886">
    <property type="term" value="C:plasma membrane"/>
    <property type="evidence" value="ECO:0007669"/>
    <property type="project" value="UniProtKB-SubCell"/>
</dbReference>
<comment type="similarity">
    <text evidence="6">Belongs to the ABC-4 integral membrane protein family.</text>
</comment>
<evidence type="ECO:0000256" key="4">
    <source>
        <dbReference type="ARBA" id="ARBA00022989"/>
    </source>
</evidence>
<name>A0A143PKX2_LUTPR</name>
<dbReference type="KEGG" id="abac:LuPra_02364"/>
<keyword evidence="2" id="KW-1003">Cell membrane</keyword>
<dbReference type="RefSeq" id="WP_162271364.1">
    <property type="nucleotide sequence ID" value="NZ_CP015136.1"/>
</dbReference>
<feature type="transmembrane region" description="Helical" evidence="7">
    <location>
        <begin position="279"/>
        <end position="300"/>
    </location>
</feature>
<evidence type="ECO:0000256" key="6">
    <source>
        <dbReference type="ARBA" id="ARBA00038076"/>
    </source>
</evidence>
<keyword evidence="10" id="KW-0547">Nucleotide-binding</keyword>